<dbReference type="Pfam" id="PF06821">
    <property type="entry name" value="Ser_hydrolase"/>
    <property type="match status" value="1"/>
</dbReference>
<sequence>MKFLLSPGYTNSGPDHWQTHLHSSYESFERVQHSKWDYVEREPWIQELEQAMSTLDEELILIGHSCGANVIAQWSHTASPHLPKVKAAILVAPANVDDSSLPPEITAQSPLPYKRLPFPALVIGSDNDPYISQEDLENLAQAWGAELVVVPGAGHLASADGYGAWPEIVTHIEKIAGLTLRPLKDEHSYRQG</sequence>
<comment type="caution">
    <text evidence="1">The sequence shown here is derived from an EMBL/GenBank/DDBJ whole genome shotgun (WGS) entry which is preliminary data.</text>
</comment>
<dbReference type="SUPFAM" id="SSF53474">
    <property type="entry name" value="alpha/beta-Hydrolases"/>
    <property type="match status" value="1"/>
</dbReference>
<dbReference type="GO" id="GO:0016787">
    <property type="term" value="F:hydrolase activity"/>
    <property type="evidence" value="ECO:0007669"/>
    <property type="project" value="InterPro"/>
</dbReference>
<evidence type="ECO:0008006" key="3">
    <source>
        <dbReference type="Google" id="ProtNLM"/>
    </source>
</evidence>
<name>A0A1Y1RN60_9MICC</name>
<dbReference type="Gene3D" id="3.40.50.1820">
    <property type="entry name" value="alpha/beta hydrolase"/>
    <property type="match status" value="1"/>
</dbReference>
<dbReference type="InterPro" id="IPR010662">
    <property type="entry name" value="RBBP9/YdeN"/>
</dbReference>
<accession>A0A1Y1RN60</accession>
<keyword evidence="2" id="KW-1185">Reference proteome</keyword>
<dbReference type="InterPro" id="IPR029058">
    <property type="entry name" value="AB_hydrolase_fold"/>
</dbReference>
<dbReference type="AlphaFoldDB" id="A0A1Y1RN60"/>
<dbReference type="RefSeq" id="WP_083092514.1">
    <property type="nucleotide sequence ID" value="NZ_LXWF01000041.1"/>
</dbReference>
<evidence type="ECO:0000313" key="2">
    <source>
        <dbReference type="Proteomes" id="UP000192359"/>
    </source>
</evidence>
<dbReference type="Proteomes" id="UP000192359">
    <property type="component" value="Unassembled WGS sequence"/>
</dbReference>
<dbReference type="OrthoDB" id="9804993at2"/>
<evidence type="ECO:0000313" key="1">
    <source>
        <dbReference type="EMBL" id="ORC16023.1"/>
    </source>
</evidence>
<dbReference type="EMBL" id="LXWF01000041">
    <property type="protein sequence ID" value="ORC16023.1"/>
    <property type="molecule type" value="Genomic_DNA"/>
</dbReference>
<proteinExistence type="predicted"/>
<protein>
    <recommendedName>
        <fullName evidence="3">Alpha/beta hydrolase</fullName>
    </recommendedName>
</protein>
<reference evidence="1 2" key="1">
    <citation type="submission" date="2016-05" db="EMBL/GenBank/DDBJ databases">
        <title>Draft genome sequence of a porcine commensal Rothia nasimurium.</title>
        <authorList>
            <person name="Gaiser R.A."/>
            <person name="Van Baarlen P."/>
            <person name="Wells J.M."/>
        </authorList>
    </citation>
    <scope>NUCLEOTIDE SEQUENCE [LARGE SCALE GENOMIC DNA]</scope>
    <source>
        <strain evidence="1 2">PT-32</strain>
    </source>
</reference>
<gene>
    <name evidence="1" type="ORF">A7979_05260</name>
</gene>
<organism evidence="1 2">
    <name type="scientific">Rothia nasimurium</name>
    <dbReference type="NCBI Taxonomy" id="85336"/>
    <lineage>
        <taxon>Bacteria</taxon>
        <taxon>Bacillati</taxon>
        <taxon>Actinomycetota</taxon>
        <taxon>Actinomycetes</taxon>
        <taxon>Micrococcales</taxon>
        <taxon>Micrococcaceae</taxon>
        <taxon>Rothia</taxon>
    </lineage>
</organism>